<dbReference type="STRING" id="309798.COPRO5265_0243"/>
<name>B5Y765_COPPD</name>
<dbReference type="EC" id="3.4.-.-" evidence="2"/>
<dbReference type="GO" id="GO:0006508">
    <property type="term" value="P:proteolysis"/>
    <property type="evidence" value="ECO:0007669"/>
    <property type="project" value="InterPro"/>
</dbReference>
<protein>
    <submittedName>
        <fullName evidence="2">Peptidase, M28 family</fullName>
        <ecNumber evidence="2">3.4.-.-</ecNumber>
    </submittedName>
</protein>
<sequence length="527" mass="59066">MDPAKKVWGLLSSMDRLQGTAGLIEAAEIISQEASNLELDVVARTYQYDGKETIMGLTMPLGWELTDGYCELVSPHKELLCSTQEHTLAVVPYSPGGTAEGSLVIPLPDWSNTTGKIVLTDEEPLVALYKASEKGALGVIWYQERDIDAYTYRGLFLNESHLRELKMIPMVQVKPSISRKLKRLLNSQNNVEAHLEVKSSFKVEKMPVVEARLNPSEKANIVLTAHYCHVGPGSDDNASGSAGLIRVAERLVKNPPRNFGVIFLWVPEHYGTVQWLEKDATLPMEANINLDMIGASQLLSNSAINLNHNPWPLLHPSDAYMWFYLQQLANHPSNMLKVAEQGYGLGSDHAPFTLKGIPGIMPITWPDRYYHSSSDYLDKTDWNVFEMITDAVVMTINALDKPEENIVKGWAHHIYGTELAKNPSGAEILAYFLNSRLNTDFETSWRPSQAASPFKPVMPLQNRQISNFLKARTYKEKQNNLDILLAETIILSKSMGVHDIEAVLKAELGVFDQELYQEATKEFLEKL</sequence>
<dbReference type="eggNOG" id="COG2234">
    <property type="taxonomic scope" value="Bacteria"/>
</dbReference>
<dbReference type="PANTHER" id="PTHR12147">
    <property type="entry name" value="METALLOPEPTIDASE M28 FAMILY MEMBER"/>
    <property type="match status" value="1"/>
</dbReference>
<dbReference type="AlphaFoldDB" id="B5Y765"/>
<dbReference type="EMBL" id="CP001145">
    <property type="protein sequence ID" value="ACI17526.1"/>
    <property type="molecule type" value="Genomic_DNA"/>
</dbReference>
<organism evidence="2 3">
    <name type="scientific">Coprothermobacter proteolyticus (strain ATCC 35245 / DSM 5265 / OCM 4 / BT)</name>
    <dbReference type="NCBI Taxonomy" id="309798"/>
    <lineage>
        <taxon>Bacteria</taxon>
        <taxon>Pseudomonadati</taxon>
        <taxon>Coprothermobacterota</taxon>
        <taxon>Coprothermobacteria</taxon>
        <taxon>Coprothermobacterales</taxon>
        <taxon>Coprothermobacteraceae</taxon>
        <taxon>Coprothermobacter</taxon>
    </lineage>
</organism>
<dbReference type="Proteomes" id="UP000001732">
    <property type="component" value="Chromosome"/>
</dbReference>
<dbReference type="PANTHER" id="PTHR12147:SF26">
    <property type="entry name" value="PEPTIDASE M28 DOMAIN-CONTAINING PROTEIN"/>
    <property type="match status" value="1"/>
</dbReference>
<dbReference type="OrthoDB" id="345880at2"/>
<keyword evidence="3" id="KW-1185">Reference proteome</keyword>
<reference evidence="2 3" key="2">
    <citation type="journal article" date="2014" name="Genome Announc.">
        <title>Complete Genome Sequence of Coprothermobacter proteolyticus DSM 5265.</title>
        <authorList>
            <person name="Alexiev A."/>
            <person name="Coil D.A."/>
            <person name="Badger J.H."/>
            <person name="Enticknap J."/>
            <person name="Ward N."/>
            <person name="Robb F.T."/>
            <person name="Eisen J.A."/>
        </authorList>
    </citation>
    <scope>NUCLEOTIDE SEQUENCE [LARGE SCALE GENOMIC DNA]</scope>
    <source>
        <strain evidence="3">ATCC 35245 / DSM 5265 / OCM 4 / BT</strain>
    </source>
</reference>
<dbReference type="InterPro" id="IPR046450">
    <property type="entry name" value="PA_dom_sf"/>
</dbReference>
<evidence type="ECO:0000313" key="3">
    <source>
        <dbReference type="Proteomes" id="UP000001732"/>
    </source>
</evidence>
<keyword evidence="2" id="KW-0378">Hydrolase</keyword>
<dbReference type="SUPFAM" id="SSF53187">
    <property type="entry name" value="Zn-dependent exopeptidases"/>
    <property type="match status" value="1"/>
</dbReference>
<dbReference type="Gene3D" id="3.40.630.10">
    <property type="entry name" value="Zn peptidases"/>
    <property type="match status" value="1"/>
</dbReference>
<feature type="domain" description="Peptidase M28" evidence="1">
    <location>
        <begin position="211"/>
        <end position="394"/>
    </location>
</feature>
<reference evidence="3" key="1">
    <citation type="submission" date="2008-08" db="EMBL/GenBank/DDBJ databases">
        <title>The complete genome sequence of Coprothermobacter proteolyticus strain ATCC 5245 / DSM 5265 / BT.</title>
        <authorList>
            <person name="Dodson R.J."/>
            <person name="Durkin A.S."/>
            <person name="Wu M."/>
            <person name="Eisen J."/>
            <person name="Sutton G."/>
        </authorList>
    </citation>
    <scope>NUCLEOTIDE SEQUENCE [LARGE SCALE GENOMIC DNA]</scope>
    <source>
        <strain evidence="3">ATCC 35245 / DSM 5265 / OCM 4 / BT</strain>
    </source>
</reference>
<proteinExistence type="predicted"/>
<dbReference type="SUPFAM" id="SSF52025">
    <property type="entry name" value="PA domain"/>
    <property type="match status" value="1"/>
</dbReference>
<dbReference type="InterPro" id="IPR045175">
    <property type="entry name" value="M28_fam"/>
</dbReference>
<dbReference type="GO" id="GO:0008235">
    <property type="term" value="F:metalloexopeptidase activity"/>
    <property type="evidence" value="ECO:0007669"/>
    <property type="project" value="InterPro"/>
</dbReference>
<gene>
    <name evidence="2" type="ordered locus">COPRO5265_0243</name>
</gene>
<accession>B5Y765</accession>
<evidence type="ECO:0000313" key="2">
    <source>
        <dbReference type="EMBL" id="ACI17526.1"/>
    </source>
</evidence>
<dbReference type="KEGG" id="cpo:COPRO5265_0243"/>
<dbReference type="RefSeq" id="WP_012544178.1">
    <property type="nucleotide sequence ID" value="NC_011295.1"/>
</dbReference>
<dbReference type="Pfam" id="PF04389">
    <property type="entry name" value="Peptidase_M28"/>
    <property type="match status" value="1"/>
</dbReference>
<dbReference type="HOGENOM" id="CLU_035477_0_0_9"/>
<evidence type="ECO:0000259" key="1">
    <source>
        <dbReference type="Pfam" id="PF04389"/>
    </source>
</evidence>
<dbReference type="InterPro" id="IPR007484">
    <property type="entry name" value="Peptidase_M28"/>
</dbReference>